<sequence length="361" mass="40326">MNSEVAFPYFDVSHLKQTQERYILQSYIDALELKSKCSRPSVDVDFGEEIDAIERMLECDDEALGAMYESYRNSVRGTEFEPILAAAIDLGSIAQQRLSSFLEQFNSLQVEISPFQAEDSLTCAAKHDASELMYARSLAARMLRKCINLTISERNLKHRAALIIAELLSATPSTMSAALGYLRFSHEIVANLLSQIAEHLCVTERVAFFSEALSTGVGLAIGERIYQQLKFRTHALQNQRSENDNLQLIKVLHQHRAQLIDTLDEEKVASLMSVSEQVLPPVTGWSSDALVSSPAAAEVLHLVDFVIPSIGGYQLLPVDWDDVYAYTEASHCEALMNQSIIIALLRKLQRQFPSVFPINTP</sequence>
<gene>
    <name evidence="1" type="ORF">K0504_09915</name>
</gene>
<evidence type="ECO:0000313" key="2">
    <source>
        <dbReference type="Proteomes" id="UP001166251"/>
    </source>
</evidence>
<evidence type="ECO:0000313" key="1">
    <source>
        <dbReference type="EMBL" id="MBW8191353.1"/>
    </source>
</evidence>
<dbReference type="EMBL" id="JAHZSS010000010">
    <property type="protein sequence ID" value="MBW8191353.1"/>
    <property type="molecule type" value="Genomic_DNA"/>
</dbReference>
<organism evidence="1 2">
    <name type="scientific">Neiella holothuriorum</name>
    <dbReference type="NCBI Taxonomy" id="2870530"/>
    <lineage>
        <taxon>Bacteria</taxon>
        <taxon>Pseudomonadati</taxon>
        <taxon>Pseudomonadota</taxon>
        <taxon>Gammaproteobacteria</taxon>
        <taxon>Alteromonadales</taxon>
        <taxon>Echinimonadaceae</taxon>
        <taxon>Neiella</taxon>
    </lineage>
</organism>
<dbReference type="RefSeq" id="WP_220104036.1">
    <property type="nucleotide sequence ID" value="NZ_JAHZSS010000010.1"/>
</dbReference>
<protein>
    <recommendedName>
        <fullName evidence="3">HDOD domain-containing protein</fullName>
    </recommendedName>
</protein>
<evidence type="ECO:0008006" key="3">
    <source>
        <dbReference type="Google" id="ProtNLM"/>
    </source>
</evidence>
<keyword evidence="2" id="KW-1185">Reference proteome</keyword>
<proteinExistence type="predicted"/>
<comment type="caution">
    <text evidence="1">The sequence shown here is derived from an EMBL/GenBank/DDBJ whole genome shotgun (WGS) entry which is preliminary data.</text>
</comment>
<reference evidence="1" key="1">
    <citation type="submission" date="2021-07" db="EMBL/GenBank/DDBJ databases">
        <title>Neiella marina sp. nov., isolated from the intestinal content of sea cucumber Apostichopus japonicus.</title>
        <authorList>
            <person name="Bai X."/>
        </authorList>
    </citation>
    <scope>NUCLEOTIDE SEQUENCE</scope>
    <source>
        <strain evidence="1">126</strain>
    </source>
</reference>
<name>A0ABS7EGC4_9GAMM</name>
<accession>A0ABS7EGC4</accession>
<dbReference type="Proteomes" id="UP001166251">
    <property type="component" value="Unassembled WGS sequence"/>
</dbReference>